<feature type="domain" description="Glycosyl transferase family 1" evidence="4">
    <location>
        <begin position="2"/>
        <end position="102"/>
    </location>
</feature>
<dbReference type="GO" id="GO:0016757">
    <property type="term" value="F:glycosyltransferase activity"/>
    <property type="evidence" value="ECO:0007669"/>
    <property type="project" value="UniProtKB-KW"/>
</dbReference>
<dbReference type="Gene3D" id="3.40.50.2000">
    <property type="entry name" value="Glycogen Phosphorylase B"/>
    <property type="match status" value="1"/>
</dbReference>
<reference evidence="5" key="1">
    <citation type="submission" date="2020-09" db="EMBL/GenBank/DDBJ databases">
        <title>Genomic insights into the novelty and pathogenicity of a unique biofilm-forming Enterococcus sp. bacteria (Enterococcus lacertideformus) identified in reptiles.</title>
        <authorList>
            <person name="Agius J.E."/>
            <person name="Phalen D.N."/>
            <person name="Rose K."/>
            <person name="Eden J.-S."/>
        </authorList>
    </citation>
    <scope>NUCLEOTIDE SEQUENCE</scope>
    <source>
        <strain evidence="5">PHRS 0518</strain>
    </source>
</reference>
<dbReference type="AlphaFoldDB" id="A0A931AXA7"/>
<accession>A0A931AXA7</accession>
<dbReference type="SUPFAM" id="SSF53756">
    <property type="entry name" value="UDP-Glycosyltransferase/glycogen phosphorylase"/>
    <property type="match status" value="1"/>
</dbReference>
<proteinExistence type="inferred from homology"/>
<gene>
    <name evidence="5" type="ORF">IC227_01170</name>
</gene>
<evidence type="ECO:0000256" key="1">
    <source>
        <dbReference type="ARBA" id="ARBA00009481"/>
    </source>
</evidence>
<dbReference type="PANTHER" id="PTHR12526:SF640">
    <property type="entry name" value="COLANIC ACID BIOSYNTHESIS GLYCOSYLTRANSFERASE WCAL-RELATED"/>
    <property type="match status" value="1"/>
</dbReference>
<keyword evidence="6" id="KW-1185">Reference proteome</keyword>
<dbReference type="Pfam" id="PF00534">
    <property type="entry name" value="Glycos_transf_1"/>
    <property type="match status" value="1"/>
</dbReference>
<keyword evidence="2" id="KW-0328">Glycosyltransferase</keyword>
<evidence type="ECO:0000313" key="6">
    <source>
        <dbReference type="Proteomes" id="UP000637757"/>
    </source>
</evidence>
<comment type="caution">
    <text evidence="5">The sequence shown here is derived from an EMBL/GenBank/DDBJ whole genome shotgun (WGS) entry which is preliminary data.</text>
</comment>
<organism evidence="5 6">
    <name type="scientific">Enterococcus lacertideformus</name>
    <dbReference type="NCBI Taxonomy" id="2771493"/>
    <lineage>
        <taxon>Bacteria</taxon>
        <taxon>Bacillati</taxon>
        <taxon>Bacillota</taxon>
        <taxon>Bacilli</taxon>
        <taxon>Lactobacillales</taxon>
        <taxon>Enterococcaceae</taxon>
        <taxon>Enterococcus</taxon>
    </lineage>
</organism>
<name>A0A931AXA7_9ENTE</name>
<dbReference type="EMBL" id="JADAKE010000004">
    <property type="protein sequence ID" value="MBF8807268.1"/>
    <property type="molecule type" value="Genomic_DNA"/>
</dbReference>
<evidence type="ECO:0000256" key="2">
    <source>
        <dbReference type="ARBA" id="ARBA00022676"/>
    </source>
</evidence>
<dbReference type="Proteomes" id="UP000637757">
    <property type="component" value="Unassembled WGS sequence"/>
</dbReference>
<evidence type="ECO:0000256" key="3">
    <source>
        <dbReference type="ARBA" id="ARBA00022679"/>
    </source>
</evidence>
<dbReference type="PANTHER" id="PTHR12526">
    <property type="entry name" value="GLYCOSYLTRANSFERASE"/>
    <property type="match status" value="1"/>
</dbReference>
<protein>
    <submittedName>
        <fullName evidence="5">Glycosyltransferase</fullName>
    </submittedName>
</protein>
<dbReference type="InterPro" id="IPR001296">
    <property type="entry name" value="Glyco_trans_1"/>
</dbReference>
<keyword evidence="3" id="KW-0808">Transferase</keyword>
<comment type="similarity">
    <text evidence="1">Belongs to the glycosyltransferase group 1 family. Glycosyltransferase 4 subfamily.</text>
</comment>
<evidence type="ECO:0000259" key="4">
    <source>
        <dbReference type="Pfam" id="PF00534"/>
    </source>
</evidence>
<evidence type="ECO:0000313" key="5">
    <source>
        <dbReference type="EMBL" id="MBF8807268.1"/>
    </source>
</evidence>
<sequence>MKGWQTQDVVKEAVREADIILLPSKVASTGDKEGIPVSLMESLATGKLVISTFHSGIPELIQDGINGWLVEENDSHGLADKIEEVSQLSLDERIKVSKEARKSILLNFNIDSLNDQLVRDILDKE</sequence>